<proteinExistence type="inferred from homology"/>
<dbReference type="PANTHER" id="PTHR24320:SF148">
    <property type="entry name" value="NAD(P)-BINDING ROSSMANN-FOLD SUPERFAMILY PROTEIN"/>
    <property type="match status" value="1"/>
</dbReference>
<protein>
    <recommendedName>
        <fullName evidence="3">Probable oxidoreductase</fullName>
    </recommendedName>
</protein>
<dbReference type="RefSeq" id="WP_073078967.1">
    <property type="nucleotide sequence ID" value="NZ_FRBL01000002.1"/>
</dbReference>
<organism evidence="4 5">
    <name type="scientific">Chitinophaga jiangningensis</name>
    <dbReference type="NCBI Taxonomy" id="1419482"/>
    <lineage>
        <taxon>Bacteria</taxon>
        <taxon>Pseudomonadati</taxon>
        <taxon>Bacteroidota</taxon>
        <taxon>Chitinophagia</taxon>
        <taxon>Chitinophagales</taxon>
        <taxon>Chitinophagaceae</taxon>
        <taxon>Chitinophaga</taxon>
    </lineage>
</organism>
<dbReference type="OrthoDB" id="597510at2"/>
<dbReference type="PANTHER" id="PTHR24320">
    <property type="entry name" value="RETINOL DEHYDROGENASE"/>
    <property type="match status" value="1"/>
</dbReference>
<evidence type="ECO:0000256" key="1">
    <source>
        <dbReference type="ARBA" id="ARBA00006484"/>
    </source>
</evidence>
<comment type="similarity">
    <text evidence="1">Belongs to the short-chain dehydrogenases/reductases (SDR) family.</text>
</comment>
<name>A0A1M6YED0_9BACT</name>
<dbReference type="EMBL" id="FRBL01000002">
    <property type="protein sequence ID" value="SHL16385.1"/>
    <property type="molecule type" value="Genomic_DNA"/>
</dbReference>
<dbReference type="Pfam" id="PF00106">
    <property type="entry name" value="adh_short"/>
    <property type="match status" value="1"/>
</dbReference>
<dbReference type="SUPFAM" id="SSF51735">
    <property type="entry name" value="NAD(P)-binding Rossmann-fold domains"/>
    <property type="match status" value="1"/>
</dbReference>
<dbReference type="Proteomes" id="UP000184420">
    <property type="component" value="Unassembled WGS sequence"/>
</dbReference>
<evidence type="ECO:0000313" key="5">
    <source>
        <dbReference type="Proteomes" id="UP000184420"/>
    </source>
</evidence>
<dbReference type="InterPro" id="IPR036291">
    <property type="entry name" value="NAD(P)-bd_dom_sf"/>
</dbReference>
<evidence type="ECO:0000313" key="4">
    <source>
        <dbReference type="EMBL" id="SHL16385.1"/>
    </source>
</evidence>
<dbReference type="GO" id="GO:0016491">
    <property type="term" value="F:oxidoreductase activity"/>
    <property type="evidence" value="ECO:0007669"/>
    <property type="project" value="UniProtKB-KW"/>
</dbReference>
<dbReference type="STRING" id="1419482.SAMN05444266_102269"/>
<dbReference type="FunFam" id="3.40.50.720:FF:000594">
    <property type="entry name" value="Short-chain oxidoreductase"/>
    <property type="match status" value="1"/>
</dbReference>
<gene>
    <name evidence="4" type="ORF">SAMN05444266_102269</name>
</gene>
<keyword evidence="5" id="KW-1185">Reference proteome</keyword>
<dbReference type="AlphaFoldDB" id="A0A1M6YED0"/>
<dbReference type="InterPro" id="IPR002347">
    <property type="entry name" value="SDR_fam"/>
</dbReference>
<evidence type="ECO:0000256" key="2">
    <source>
        <dbReference type="ARBA" id="ARBA00023002"/>
    </source>
</evidence>
<reference evidence="4 5" key="1">
    <citation type="submission" date="2016-11" db="EMBL/GenBank/DDBJ databases">
        <authorList>
            <person name="Jaros S."/>
            <person name="Januszkiewicz K."/>
            <person name="Wedrychowicz H."/>
        </authorList>
    </citation>
    <scope>NUCLEOTIDE SEQUENCE [LARGE SCALE GENOMIC DNA]</scope>
    <source>
        <strain evidence="4 5">DSM 27406</strain>
    </source>
</reference>
<dbReference type="NCBIfam" id="NF004845">
    <property type="entry name" value="PRK06196.1"/>
    <property type="match status" value="1"/>
</dbReference>
<dbReference type="PRINTS" id="PR00081">
    <property type="entry name" value="GDHRDH"/>
</dbReference>
<keyword evidence="2" id="KW-0560">Oxidoreductase</keyword>
<dbReference type="Gene3D" id="3.40.50.720">
    <property type="entry name" value="NAD(P)-binding Rossmann-like Domain"/>
    <property type="match status" value="1"/>
</dbReference>
<evidence type="ECO:0000256" key="3">
    <source>
        <dbReference type="ARBA" id="ARBA00071493"/>
    </source>
</evidence>
<sequence>MKTENFQQPLNSPFDKDSTATDVLKDISLAGKVIIITGGHSGLGLESTRAFAAADARVIVGARNIIAAREAVKDIPGVEVYALDLSDLSSVAHFAAGVMKMHPHIDILMNNAGIMACPLERLGSNNLESQFAINHLGHFVLVNRLWPVLKGGSRVVVTSSAGHHLSDIRWNDINFNEGYDKWLAYGQSKTANILFSAHLDYLGKADGIRSFSLHPGKIFTPLQRHLTIEEMIDAQWLDKDGLPADPTFKTPAQGAATQVWASTTPLLNGMGGLYCEDCNIADITHQASFVGVRDYAIDPAKAARLWELSLKLTGITHFDKN</sequence>
<accession>A0A1M6YED0</accession>